<accession>A0A6G4XWF9</accession>
<dbReference type="Gene3D" id="3.40.190.10">
    <property type="entry name" value="Periplasmic binding protein-like II"/>
    <property type="match status" value="3"/>
</dbReference>
<dbReference type="Pfam" id="PF01547">
    <property type="entry name" value="SBP_bac_1"/>
    <property type="match status" value="1"/>
</dbReference>
<evidence type="ECO:0000256" key="1">
    <source>
        <dbReference type="SAM" id="SignalP"/>
    </source>
</evidence>
<dbReference type="InterPro" id="IPR006059">
    <property type="entry name" value="SBP"/>
</dbReference>
<keyword evidence="3" id="KW-1185">Reference proteome</keyword>
<comment type="caution">
    <text evidence="2">The sequence shown here is derived from an EMBL/GenBank/DDBJ whole genome shotgun (WGS) entry which is preliminary data.</text>
</comment>
<protein>
    <submittedName>
        <fullName evidence="2">Extracellular solute-binding protein</fullName>
    </submittedName>
</protein>
<dbReference type="PROSITE" id="PS51257">
    <property type="entry name" value="PROKAR_LIPOPROTEIN"/>
    <property type="match status" value="1"/>
</dbReference>
<feature type="signal peptide" evidence="1">
    <location>
        <begin position="1"/>
        <end position="27"/>
    </location>
</feature>
<dbReference type="EMBL" id="JAAKZW010000273">
    <property type="protein sequence ID" value="NGO81024.1"/>
    <property type="molecule type" value="Genomic_DNA"/>
</dbReference>
<dbReference type="RefSeq" id="WP_165336430.1">
    <property type="nucleotide sequence ID" value="NZ_JAAKZW010000273.1"/>
</dbReference>
<dbReference type="Proteomes" id="UP000481109">
    <property type="component" value="Unassembled WGS sequence"/>
</dbReference>
<organism evidence="2 3">
    <name type="scientific">Streptomyces mesophilus</name>
    <dbReference type="NCBI Taxonomy" id="1775132"/>
    <lineage>
        <taxon>Bacteria</taxon>
        <taxon>Bacillati</taxon>
        <taxon>Actinomycetota</taxon>
        <taxon>Actinomycetes</taxon>
        <taxon>Kitasatosporales</taxon>
        <taxon>Streptomycetaceae</taxon>
        <taxon>Streptomyces</taxon>
    </lineage>
</organism>
<reference evidence="2 3" key="1">
    <citation type="submission" date="2020-02" db="EMBL/GenBank/DDBJ databases">
        <title>Whole-genome analyses of novel actinobacteria.</title>
        <authorList>
            <person name="Sahin N."/>
            <person name="Tokatli A."/>
        </authorList>
    </citation>
    <scope>NUCLEOTIDE SEQUENCE [LARGE SCALE GENOMIC DNA]</scope>
    <source>
        <strain evidence="2 3">YC504</strain>
    </source>
</reference>
<dbReference type="SUPFAM" id="SSF53850">
    <property type="entry name" value="Periplasmic binding protein-like II"/>
    <property type="match status" value="1"/>
</dbReference>
<proteinExistence type="predicted"/>
<dbReference type="AlphaFoldDB" id="A0A6G4XWF9"/>
<evidence type="ECO:0000313" key="3">
    <source>
        <dbReference type="Proteomes" id="UP000481109"/>
    </source>
</evidence>
<evidence type="ECO:0000313" key="2">
    <source>
        <dbReference type="EMBL" id="NGO81024.1"/>
    </source>
</evidence>
<sequence length="431" mass="47529">MRDRWKAGVRTALGAVLFAVTTLSAGACTGAEDRTVTVLGPWTDGEEKPFVAALKKIEKRTGVRYFYSGTRSLRDTLVAQLQAGAPPDVAILNSLGELTDYAEHGHAHPLPDDIADRAIEPWAPDVTVTVTGDEQLTRRAYWAPVRIDLKGIVWHDPDDRSEEPQQWCLGMSSGATSGWPGTDWIEDLLLRRQGPEVYQQWALGERSVPWTDKKVRQAWEDWGELLPGDEEREKALTRSFEADTGMLDSNDVECRFEHQGSFIRRHYVDTYLPAPTPRFVSAVGKKHTDTYEVSGDMAAVFKASDEAWDLVRELTGPEARTAWAASAESEGERPLFPGAMGVAPTPGSATAKVRDLLYGADKICFDASDAMPPSLRDAFQRAVLTFLEAPDDDKVLDALLAGLEREAELQREDKTFLLDDLCGSPPPSPTS</sequence>
<feature type="chain" id="PRO_5026343160" evidence="1">
    <location>
        <begin position="28"/>
        <end position="431"/>
    </location>
</feature>
<gene>
    <name evidence="2" type="ORF">G6045_35995</name>
</gene>
<keyword evidence="1" id="KW-0732">Signal</keyword>
<name>A0A6G4XWF9_9ACTN</name>